<evidence type="ECO:0000313" key="3">
    <source>
        <dbReference type="Proteomes" id="UP001165080"/>
    </source>
</evidence>
<organism evidence="2 3">
    <name type="scientific">Pleodorina starrii</name>
    <dbReference type="NCBI Taxonomy" id="330485"/>
    <lineage>
        <taxon>Eukaryota</taxon>
        <taxon>Viridiplantae</taxon>
        <taxon>Chlorophyta</taxon>
        <taxon>core chlorophytes</taxon>
        <taxon>Chlorophyceae</taxon>
        <taxon>CS clade</taxon>
        <taxon>Chlamydomonadales</taxon>
        <taxon>Volvocaceae</taxon>
        <taxon>Pleodorina</taxon>
    </lineage>
</organism>
<name>A0A9W6BPT7_9CHLO</name>
<feature type="region of interest" description="Disordered" evidence="1">
    <location>
        <begin position="1"/>
        <end position="66"/>
    </location>
</feature>
<proteinExistence type="predicted"/>
<comment type="caution">
    <text evidence="2">The sequence shown here is derived from an EMBL/GenBank/DDBJ whole genome shotgun (WGS) entry which is preliminary data.</text>
</comment>
<dbReference type="AlphaFoldDB" id="A0A9W6BPT7"/>
<feature type="compositionally biased region" description="Polar residues" evidence="1">
    <location>
        <begin position="1"/>
        <end position="10"/>
    </location>
</feature>
<feature type="compositionally biased region" description="Basic and acidic residues" evidence="1">
    <location>
        <begin position="13"/>
        <end position="22"/>
    </location>
</feature>
<sequence>MGQCSSTSKQQRNKTEALERFDSPALDEDETSDEQGDIVEPQLSGPRQQRRAIDERARRDGVERKQAQDFGLTALRPSLDDNTCAALLALRMGRGSSVGGILNTTGSIASGENVVTSVEGCSPRVGSKAVDSGKSGVPQRPSLLSKPTRSSTSESNERLEKLLACGEGGSAPSVPPIPAQS</sequence>
<dbReference type="OrthoDB" id="10349236at2759"/>
<feature type="region of interest" description="Disordered" evidence="1">
    <location>
        <begin position="122"/>
        <end position="158"/>
    </location>
</feature>
<reference evidence="2 3" key="1">
    <citation type="journal article" date="2023" name="Commun. Biol.">
        <title>Reorganization of the ancestral sex-determining regions during the evolution of trioecy in Pleodorina starrii.</title>
        <authorList>
            <person name="Takahashi K."/>
            <person name="Suzuki S."/>
            <person name="Kawai-Toyooka H."/>
            <person name="Yamamoto K."/>
            <person name="Hamaji T."/>
            <person name="Ootsuki R."/>
            <person name="Yamaguchi H."/>
            <person name="Kawachi M."/>
            <person name="Higashiyama T."/>
            <person name="Nozaki H."/>
        </authorList>
    </citation>
    <scope>NUCLEOTIDE SEQUENCE [LARGE SCALE GENOMIC DNA]</scope>
    <source>
        <strain evidence="2 3">NIES-4479</strain>
    </source>
</reference>
<feature type="compositionally biased region" description="Polar residues" evidence="1">
    <location>
        <begin position="145"/>
        <end position="154"/>
    </location>
</feature>
<evidence type="ECO:0000256" key="1">
    <source>
        <dbReference type="SAM" id="MobiDB-lite"/>
    </source>
</evidence>
<accession>A0A9W6BPT7</accession>
<feature type="compositionally biased region" description="Basic and acidic residues" evidence="1">
    <location>
        <begin position="51"/>
        <end position="66"/>
    </location>
</feature>
<protein>
    <submittedName>
        <fullName evidence="2">Uncharacterized protein</fullName>
    </submittedName>
</protein>
<feature type="compositionally biased region" description="Acidic residues" evidence="1">
    <location>
        <begin position="25"/>
        <end position="37"/>
    </location>
</feature>
<gene>
    <name evidence="2" type="primary">PLEST002028</name>
    <name evidence="2" type="ORF">PLESTB_001001200</name>
</gene>
<dbReference type="Proteomes" id="UP001165080">
    <property type="component" value="Unassembled WGS sequence"/>
</dbReference>
<evidence type="ECO:0000313" key="2">
    <source>
        <dbReference type="EMBL" id="GLC55567.1"/>
    </source>
</evidence>
<dbReference type="EMBL" id="BRXU01000013">
    <property type="protein sequence ID" value="GLC55567.1"/>
    <property type="molecule type" value="Genomic_DNA"/>
</dbReference>
<keyword evidence="3" id="KW-1185">Reference proteome</keyword>